<evidence type="ECO:0000313" key="3">
    <source>
        <dbReference type="Proteomes" id="UP000008311"/>
    </source>
</evidence>
<organism evidence="2 3">
    <name type="scientific">Ricinus communis</name>
    <name type="common">Castor bean</name>
    <dbReference type="NCBI Taxonomy" id="3988"/>
    <lineage>
        <taxon>Eukaryota</taxon>
        <taxon>Viridiplantae</taxon>
        <taxon>Streptophyta</taxon>
        <taxon>Embryophyta</taxon>
        <taxon>Tracheophyta</taxon>
        <taxon>Spermatophyta</taxon>
        <taxon>Magnoliopsida</taxon>
        <taxon>eudicotyledons</taxon>
        <taxon>Gunneridae</taxon>
        <taxon>Pentapetalae</taxon>
        <taxon>rosids</taxon>
        <taxon>fabids</taxon>
        <taxon>Malpighiales</taxon>
        <taxon>Euphorbiaceae</taxon>
        <taxon>Acalyphoideae</taxon>
        <taxon>Acalypheae</taxon>
        <taxon>Ricinus</taxon>
    </lineage>
</organism>
<dbReference type="Pfam" id="PF13966">
    <property type="entry name" value="zf-RVT"/>
    <property type="match status" value="1"/>
</dbReference>
<accession>B9T6V7</accession>
<gene>
    <name evidence="2" type="ORF">RCOM_0370700</name>
</gene>
<dbReference type="InParanoid" id="B9T6V7"/>
<name>B9T6V7_RICCO</name>
<dbReference type="EMBL" id="EQ974654">
    <property type="protein sequence ID" value="EEF28407.1"/>
    <property type="molecule type" value="Genomic_DNA"/>
</dbReference>
<keyword evidence="3" id="KW-1185">Reference proteome</keyword>
<dbReference type="Proteomes" id="UP000008311">
    <property type="component" value="Unassembled WGS sequence"/>
</dbReference>
<evidence type="ECO:0000259" key="1">
    <source>
        <dbReference type="Pfam" id="PF13966"/>
    </source>
</evidence>
<feature type="domain" description="Reverse transcriptase zinc-binding" evidence="1">
    <location>
        <begin position="14"/>
        <end position="82"/>
    </location>
</feature>
<proteinExistence type="predicted"/>
<sequence>MYGPYGQRLLVKDIMFQFNELLWKGPERVQYFLWLCFHDKLLTNHERVRWRMSDQSSCAQCTGDVEAIHHILRDCPSSMAVWLKILPMCHWQTFLSLSVEQWLLYNLLNEDGVATSIKWKTLFGTACWMLWKFRNATLF</sequence>
<protein>
    <recommendedName>
        <fullName evidence="1">Reverse transcriptase zinc-binding domain-containing protein</fullName>
    </recommendedName>
</protein>
<dbReference type="eggNOG" id="KOG1075">
    <property type="taxonomic scope" value="Eukaryota"/>
</dbReference>
<dbReference type="InterPro" id="IPR026960">
    <property type="entry name" value="RVT-Znf"/>
</dbReference>
<evidence type="ECO:0000313" key="2">
    <source>
        <dbReference type="EMBL" id="EEF28407.1"/>
    </source>
</evidence>
<reference evidence="3" key="1">
    <citation type="journal article" date="2010" name="Nat. Biotechnol.">
        <title>Draft genome sequence of the oilseed species Ricinus communis.</title>
        <authorList>
            <person name="Chan A.P."/>
            <person name="Crabtree J."/>
            <person name="Zhao Q."/>
            <person name="Lorenzi H."/>
            <person name="Orvis J."/>
            <person name="Puiu D."/>
            <person name="Melake-Berhan A."/>
            <person name="Jones K.M."/>
            <person name="Redman J."/>
            <person name="Chen G."/>
            <person name="Cahoon E.B."/>
            <person name="Gedil M."/>
            <person name="Stanke M."/>
            <person name="Haas B.J."/>
            <person name="Wortman J.R."/>
            <person name="Fraser-Liggett C.M."/>
            <person name="Ravel J."/>
            <person name="Rabinowicz P.D."/>
        </authorList>
    </citation>
    <scope>NUCLEOTIDE SEQUENCE [LARGE SCALE GENOMIC DNA]</scope>
    <source>
        <strain evidence="3">cv. Hale</strain>
    </source>
</reference>
<dbReference type="AlphaFoldDB" id="B9T6V7"/>